<evidence type="ECO:0000313" key="2">
    <source>
        <dbReference type="Proteomes" id="UP000728032"/>
    </source>
</evidence>
<dbReference type="InterPro" id="IPR029058">
    <property type="entry name" value="AB_hydrolase_fold"/>
</dbReference>
<dbReference type="AlphaFoldDB" id="A0A7R9M3L6"/>
<organism evidence="1">
    <name type="scientific">Oppiella nova</name>
    <dbReference type="NCBI Taxonomy" id="334625"/>
    <lineage>
        <taxon>Eukaryota</taxon>
        <taxon>Metazoa</taxon>
        <taxon>Ecdysozoa</taxon>
        <taxon>Arthropoda</taxon>
        <taxon>Chelicerata</taxon>
        <taxon>Arachnida</taxon>
        <taxon>Acari</taxon>
        <taxon>Acariformes</taxon>
        <taxon>Sarcoptiformes</taxon>
        <taxon>Oribatida</taxon>
        <taxon>Brachypylina</taxon>
        <taxon>Oppioidea</taxon>
        <taxon>Oppiidae</taxon>
        <taxon>Oppiella</taxon>
    </lineage>
</organism>
<accession>A0A7R9M3L6</accession>
<dbReference type="OrthoDB" id="19653at2759"/>
<dbReference type="EMBL" id="CAJPVJ010006106">
    <property type="protein sequence ID" value="CAG2170143.1"/>
    <property type="molecule type" value="Genomic_DNA"/>
</dbReference>
<sequence length="155" mass="17853">MVNHNWTACPLIIPDIIDDKRRTVPLFVIIFIETLAHKEITSADIQLNCQLKPLNMCFIHYQRIANEINAYTQLTVGPLVGTAYMPLTAQEAFKDGKYNTDVDLIAGVVHNEGQFWRHKSKAISLKSLDEVLAFYLKDVKKDDYAAYRWAYYDLI</sequence>
<dbReference type="Gene3D" id="3.40.50.1820">
    <property type="entry name" value="alpha/beta hydrolase"/>
    <property type="match status" value="1"/>
</dbReference>
<gene>
    <name evidence="1" type="ORF">ONB1V03_LOCUS9614</name>
</gene>
<name>A0A7R9M3L6_9ACAR</name>
<protein>
    <submittedName>
        <fullName evidence="1">Uncharacterized protein</fullName>
    </submittedName>
</protein>
<reference evidence="1" key="1">
    <citation type="submission" date="2020-11" db="EMBL/GenBank/DDBJ databases">
        <authorList>
            <person name="Tran Van P."/>
        </authorList>
    </citation>
    <scope>NUCLEOTIDE SEQUENCE</scope>
</reference>
<evidence type="ECO:0000313" key="1">
    <source>
        <dbReference type="EMBL" id="CAD7652956.1"/>
    </source>
</evidence>
<dbReference type="EMBL" id="OC920931">
    <property type="protein sequence ID" value="CAD7652956.1"/>
    <property type="molecule type" value="Genomic_DNA"/>
</dbReference>
<feature type="non-terminal residue" evidence="1">
    <location>
        <position position="155"/>
    </location>
</feature>
<dbReference type="Proteomes" id="UP000728032">
    <property type="component" value="Unassembled WGS sequence"/>
</dbReference>
<proteinExistence type="predicted"/>
<keyword evidence="2" id="KW-1185">Reference proteome</keyword>